<gene>
    <name evidence="3" type="ORF">N4562_06195</name>
</gene>
<dbReference type="GeneID" id="75137428"/>
<evidence type="ECO:0000313" key="3">
    <source>
        <dbReference type="EMBL" id="UXC62691.1"/>
    </source>
</evidence>
<evidence type="ECO:0000256" key="2">
    <source>
        <dbReference type="SAM" id="Phobius"/>
    </source>
</evidence>
<evidence type="ECO:0000313" key="4">
    <source>
        <dbReference type="Proteomes" id="UP001058429"/>
    </source>
</evidence>
<protein>
    <submittedName>
        <fullName evidence="3">Uncharacterized protein</fullName>
    </submittedName>
</protein>
<organism evidence="3 4">
    <name type="scientific">Ligilactobacillus agilis</name>
    <dbReference type="NCBI Taxonomy" id="1601"/>
    <lineage>
        <taxon>Bacteria</taxon>
        <taxon>Bacillati</taxon>
        <taxon>Bacillota</taxon>
        <taxon>Bacilli</taxon>
        <taxon>Lactobacillales</taxon>
        <taxon>Lactobacillaceae</taxon>
        <taxon>Ligilactobacillus</taxon>
    </lineage>
</organism>
<feature type="compositionally biased region" description="Polar residues" evidence="1">
    <location>
        <begin position="282"/>
        <end position="304"/>
    </location>
</feature>
<evidence type="ECO:0000256" key="1">
    <source>
        <dbReference type="SAM" id="MobiDB-lite"/>
    </source>
</evidence>
<name>A0A9Q9J7Y2_9LACO</name>
<dbReference type="Proteomes" id="UP001058429">
    <property type="component" value="Chromosome"/>
</dbReference>
<accession>A0A9Q9J7Y2</accession>
<feature type="compositionally biased region" description="Low complexity" evidence="1">
    <location>
        <begin position="200"/>
        <end position="281"/>
    </location>
</feature>
<keyword evidence="2" id="KW-0812">Transmembrane</keyword>
<proteinExistence type="predicted"/>
<feature type="transmembrane region" description="Helical" evidence="2">
    <location>
        <begin position="20"/>
        <end position="38"/>
    </location>
</feature>
<dbReference type="RefSeq" id="WP_260902921.1">
    <property type="nucleotide sequence ID" value="NZ_CP104396.1"/>
</dbReference>
<dbReference type="AlphaFoldDB" id="A0A9Q9J7Y2"/>
<dbReference type="EMBL" id="CP104396">
    <property type="protein sequence ID" value="UXC62691.1"/>
    <property type="molecule type" value="Genomic_DNA"/>
</dbReference>
<keyword evidence="2" id="KW-1133">Transmembrane helix</keyword>
<keyword evidence="2" id="KW-0472">Membrane</keyword>
<reference evidence="3" key="1">
    <citation type="submission" date="2022-09" db="EMBL/GenBank/DDBJ databases">
        <title>Complete genome of Ligilactobacillus agilis AM_LB6, isolated from chicken feces.</title>
        <authorList>
            <person name="den Bakker H.C."/>
            <person name="Mann A."/>
        </authorList>
    </citation>
    <scope>NUCLEOTIDE SEQUENCE</scope>
    <source>
        <strain evidence="3">AM_LB6</strain>
    </source>
</reference>
<feature type="region of interest" description="Disordered" evidence="1">
    <location>
        <begin position="186"/>
        <end position="307"/>
    </location>
</feature>
<feature type="compositionally biased region" description="Basic and acidic residues" evidence="1">
    <location>
        <begin position="186"/>
        <end position="199"/>
    </location>
</feature>
<sequence>MKGSRFENIKENNNIKKAALGIGSSVVLFGVIGGGILYNHNKQVRADQINSELALVRKETNAMKSQKDDQKRIDDLKKLEQDFKEYSKKKEQSSKVSDYYATSISSGRQYFTDRTSRRIKNNTLTKDQLKKINQKNLQSKADALNNEKLFMKQNKGVVYSSDDIRRFGKDIDALLKQYNEKLNEMKKKADQDKAKKEAEAASSSAANSSSDVTQSSSDNNSENNSSVQPSPNNNTSTSNSQTAGNSNTTSNQTQSYNGYNANNGGNSGSTQTYNSGSQQTYHVPSQQPSQQYHAPSTNSNTVTWNDYAGKDPSHMGYVGKMTQNGNSVQVETNLGDTGGFIFN</sequence>